<sequence length="184" mass="21149">MKKDFLIVVVLLFFGAFLFKGTKIQSVDDYYLTHIDDITPESETVTLSIEAKTLLDNMDKLDENLRSEKYVPKNGVILKETEVVLRNKDTVFDLLNRTTRYNKIQFDYQGSDNNSFGSNYIKGINYLYEFSAGPLSGWMYKVNGKFPDYGVSKYFAKDKDKIEIIYTCDLGRDIGGGFNNESEK</sequence>
<dbReference type="Gene3D" id="2.170.130.30">
    <property type="match status" value="1"/>
</dbReference>
<name>A0A430B548_9ENTE</name>
<evidence type="ECO:0000313" key="2">
    <source>
        <dbReference type="EMBL" id="RSU15433.1"/>
    </source>
</evidence>
<reference evidence="2 3" key="1">
    <citation type="submission" date="2017-05" db="EMBL/GenBank/DDBJ databases">
        <title>Vagococcus spp. assemblies.</title>
        <authorList>
            <person name="Gulvik C.A."/>
        </authorList>
    </citation>
    <scope>NUCLEOTIDE SEQUENCE [LARGE SCALE GENOMIC DNA]</scope>
    <source>
        <strain evidence="2 3">SS1714</strain>
    </source>
</reference>
<gene>
    <name evidence="2" type="ORF">CBF28_06815</name>
</gene>
<feature type="domain" description="Transcobalamin-like C-terminal" evidence="1">
    <location>
        <begin position="89"/>
        <end position="166"/>
    </location>
</feature>
<dbReference type="InterPro" id="IPR027954">
    <property type="entry name" value="Transcobalamin-like_C"/>
</dbReference>
<dbReference type="RefSeq" id="WP_126793305.1">
    <property type="nucleotide sequence ID" value="NZ_CP060720.1"/>
</dbReference>
<dbReference type="Proteomes" id="UP000288028">
    <property type="component" value="Unassembled WGS sequence"/>
</dbReference>
<dbReference type="AlphaFoldDB" id="A0A430B548"/>
<organism evidence="2 3">
    <name type="scientific">Vagococcus carniphilus</name>
    <dbReference type="NCBI Taxonomy" id="218144"/>
    <lineage>
        <taxon>Bacteria</taxon>
        <taxon>Bacillati</taxon>
        <taxon>Bacillota</taxon>
        <taxon>Bacilli</taxon>
        <taxon>Lactobacillales</taxon>
        <taxon>Enterococcaceae</taxon>
        <taxon>Vagococcus</taxon>
    </lineage>
</organism>
<evidence type="ECO:0000313" key="3">
    <source>
        <dbReference type="Proteomes" id="UP000288028"/>
    </source>
</evidence>
<protein>
    <recommendedName>
        <fullName evidence="1">Transcobalamin-like C-terminal domain-containing protein</fullName>
    </recommendedName>
</protein>
<accession>A0A430B548</accession>
<dbReference type="EMBL" id="NGKB01000005">
    <property type="protein sequence ID" value="RSU15433.1"/>
    <property type="molecule type" value="Genomic_DNA"/>
</dbReference>
<comment type="caution">
    <text evidence="2">The sequence shown here is derived from an EMBL/GenBank/DDBJ whole genome shotgun (WGS) entry which is preliminary data.</text>
</comment>
<keyword evidence="3" id="KW-1185">Reference proteome</keyword>
<dbReference type="Pfam" id="PF14478">
    <property type="entry name" value="DUF4430"/>
    <property type="match status" value="1"/>
</dbReference>
<proteinExistence type="predicted"/>
<dbReference type="OrthoDB" id="2356646at2"/>
<dbReference type="GeneID" id="95580763"/>
<evidence type="ECO:0000259" key="1">
    <source>
        <dbReference type="Pfam" id="PF14478"/>
    </source>
</evidence>